<evidence type="ECO:0000256" key="5">
    <source>
        <dbReference type="ARBA" id="ARBA00022980"/>
    </source>
</evidence>
<comment type="similarity">
    <text evidence="1 7 8">Belongs to the eukaryotic ribosomal protein eL19 family.</text>
</comment>
<evidence type="ECO:0000256" key="6">
    <source>
        <dbReference type="ARBA" id="ARBA00023274"/>
    </source>
</evidence>
<dbReference type="AlphaFoldDB" id="E3GZD7"/>
<comment type="subunit">
    <text evidence="2 7">Part of the 50S ribosomal subunit.</text>
</comment>
<name>E3GZD7_METFV</name>
<keyword evidence="3 7" id="KW-0699">rRNA-binding</keyword>
<dbReference type="GO" id="GO:0006412">
    <property type="term" value="P:translation"/>
    <property type="evidence" value="ECO:0007669"/>
    <property type="project" value="UniProtKB-UniRule"/>
</dbReference>
<feature type="compositionally biased region" description="Basic residues" evidence="10">
    <location>
        <begin position="66"/>
        <end position="78"/>
    </location>
</feature>
<keyword evidence="6 7" id="KW-0687">Ribonucleoprotein</keyword>
<dbReference type="GO" id="GO:0022625">
    <property type="term" value="C:cytosolic large ribosomal subunit"/>
    <property type="evidence" value="ECO:0007669"/>
    <property type="project" value="InterPro"/>
</dbReference>
<dbReference type="SMART" id="SM01416">
    <property type="entry name" value="Ribosomal_L19e"/>
    <property type="match status" value="1"/>
</dbReference>
<dbReference type="SUPFAM" id="SSF48140">
    <property type="entry name" value="Ribosomal protein L19 (L19e)"/>
    <property type="match status" value="1"/>
</dbReference>
<dbReference type="InterPro" id="IPR039547">
    <property type="entry name" value="Ribosomal_eL19"/>
</dbReference>
<evidence type="ECO:0000256" key="10">
    <source>
        <dbReference type="SAM" id="MobiDB-lite"/>
    </source>
</evidence>
<accession>E3GZD7</accession>
<reference evidence="12 13" key="1">
    <citation type="journal article" date="2010" name="Stand. Genomic Sci.">
        <title>Complete genome sequence of Methanothermus fervidus type strain (V24S).</title>
        <authorList>
            <person name="Anderson I."/>
            <person name="Djao O.D."/>
            <person name="Misra M."/>
            <person name="Chertkov O."/>
            <person name="Nolan M."/>
            <person name="Lucas S."/>
            <person name="Lapidus A."/>
            <person name="Del Rio T.G."/>
            <person name="Tice H."/>
            <person name="Cheng J.F."/>
            <person name="Tapia R."/>
            <person name="Han C."/>
            <person name="Goodwin L."/>
            <person name="Pitluck S."/>
            <person name="Liolios K."/>
            <person name="Ivanova N."/>
            <person name="Mavromatis K."/>
            <person name="Mikhailova N."/>
            <person name="Pati A."/>
            <person name="Brambilla E."/>
            <person name="Chen A."/>
            <person name="Palaniappan K."/>
            <person name="Land M."/>
            <person name="Hauser L."/>
            <person name="Chang Y.J."/>
            <person name="Jeffries C.D."/>
            <person name="Sikorski J."/>
            <person name="Spring S."/>
            <person name="Rohde M."/>
            <person name="Eichinger K."/>
            <person name="Huber H."/>
            <person name="Wirth R."/>
            <person name="Goker M."/>
            <person name="Detter J.C."/>
            <person name="Woyke T."/>
            <person name="Bristow J."/>
            <person name="Eisen J.A."/>
            <person name="Markowitz V."/>
            <person name="Hugenholtz P."/>
            <person name="Klenk H.P."/>
            <person name="Kyrpides N.C."/>
        </authorList>
    </citation>
    <scope>NUCLEOTIDE SEQUENCE [LARGE SCALE GENOMIC DNA]</scope>
    <source>
        <strain evidence="13">ATCC 43054 / DSM 2088 / JCM 10308 / V24 S</strain>
    </source>
</reference>
<dbReference type="InterPro" id="IPR000196">
    <property type="entry name" value="Ribosomal_eL19_dom"/>
</dbReference>
<keyword evidence="4 7" id="KW-0694">RNA-binding</keyword>
<evidence type="ECO:0000256" key="9">
    <source>
        <dbReference type="SAM" id="Coils"/>
    </source>
</evidence>
<dbReference type="InterPro" id="IPR023638">
    <property type="entry name" value="Ribosomal_eL19_CS"/>
</dbReference>
<keyword evidence="9" id="KW-0175">Coiled coil</keyword>
<evidence type="ECO:0000313" key="12">
    <source>
        <dbReference type="EMBL" id="ADP77669.1"/>
    </source>
</evidence>
<keyword evidence="5 7" id="KW-0689">Ribosomal protein</keyword>
<dbReference type="CDD" id="cd01418">
    <property type="entry name" value="Ribosomal_L19e_A"/>
    <property type="match status" value="1"/>
</dbReference>
<dbReference type="Pfam" id="PF25476">
    <property type="entry name" value="Ribosomal_L19e_C"/>
    <property type="match status" value="1"/>
</dbReference>
<dbReference type="EMBL" id="CP002278">
    <property type="protein sequence ID" value="ADP77669.1"/>
    <property type="molecule type" value="Genomic_DNA"/>
</dbReference>
<gene>
    <name evidence="7" type="primary">rpl19e</name>
    <name evidence="12" type="ordered locus">Mfer_0871</name>
</gene>
<dbReference type="InterPro" id="IPR035970">
    <property type="entry name" value="60S_ribosomal_eL19_sf"/>
</dbReference>
<dbReference type="InterPro" id="IPR057259">
    <property type="entry name" value="Ribosomal_L19e"/>
</dbReference>
<dbReference type="PROSITE" id="PS00526">
    <property type="entry name" value="RIBOSOMAL_L19E"/>
    <property type="match status" value="1"/>
</dbReference>
<evidence type="ECO:0000256" key="8">
    <source>
        <dbReference type="RuleBase" id="RU000574"/>
    </source>
</evidence>
<feature type="region of interest" description="Disordered" evidence="10">
    <location>
        <begin position="66"/>
        <end position="90"/>
    </location>
</feature>
<dbReference type="GO" id="GO:0003735">
    <property type="term" value="F:structural constituent of ribosome"/>
    <property type="evidence" value="ECO:0007669"/>
    <property type="project" value="InterPro"/>
</dbReference>
<dbReference type="GO" id="GO:0070180">
    <property type="term" value="F:large ribosomal subunit rRNA binding"/>
    <property type="evidence" value="ECO:0007669"/>
    <property type="project" value="UniProtKB-UniRule"/>
</dbReference>
<proteinExistence type="inferred from homology"/>
<protein>
    <recommendedName>
        <fullName evidence="7">Large ribosomal subunit protein eL19</fullName>
    </recommendedName>
</protein>
<evidence type="ECO:0000256" key="2">
    <source>
        <dbReference type="ARBA" id="ARBA00011838"/>
    </source>
</evidence>
<dbReference type="NCBIfam" id="NF006343">
    <property type="entry name" value="PRK08570.1"/>
    <property type="match status" value="1"/>
</dbReference>
<evidence type="ECO:0000256" key="3">
    <source>
        <dbReference type="ARBA" id="ARBA00022730"/>
    </source>
</evidence>
<evidence type="ECO:0000259" key="11">
    <source>
        <dbReference type="SMART" id="SM01416"/>
    </source>
</evidence>
<dbReference type="STRING" id="523846.Mfer_0871"/>
<dbReference type="KEGG" id="mfv:Mfer_0871"/>
<feature type="domain" description="Large ribosomal subunit protein eL19" evidence="11">
    <location>
        <begin position="2"/>
        <end position="145"/>
    </location>
</feature>
<comment type="function">
    <text evidence="7">Binds to the 23S rRNA.</text>
</comment>
<sequence>MDLSTQKRLAADILKVGVNRVWIDPDRVDEVARAITRESIKKLIKEGAIKAKQKKGISRYRARKIAMQKKKGRRRGKGSIKGAKGARMPKKRAWISRIRALRRTLKELRDKRKISTKTYRKIYRMAKGGMFRSKAHMNAYIKEHGLLRR</sequence>
<organism evidence="12 13">
    <name type="scientific">Methanothermus fervidus (strain ATCC 43054 / DSM 2088 / JCM 10308 / V24 S)</name>
    <dbReference type="NCBI Taxonomy" id="523846"/>
    <lineage>
        <taxon>Archaea</taxon>
        <taxon>Methanobacteriati</taxon>
        <taxon>Methanobacteriota</taxon>
        <taxon>Methanomada group</taxon>
        <taxon>Methanobacteria</taxon>
        <taxon>Methanobacteriales</taxon>
        <taxon>Methanothermaceae</taxon>
        <taxon>Methanothermus</taxon>
    </lineage>
</organism>
<dbReference type="Gene3D" id="1.10.1650.10">
    <property type="match status" value="1"/>
</dbReference>
<dbReference type="InterPro" id="IPR057260">
    <property type="entry name" value="Ribosomal_L19e_C"/>
</dbReference>
<dbReference type="PANTHER" id="PTHR10722">
    <property type="entry name" value="60S RIBOSOMAL PROTEIN L19"/>
    <property type="match status" value="1"/>
</dbReference>
<dbReference type="OrthoDB" id="11624at2157"/>
<dbReference type="HOGENOM" id="CLU_083919_1_1_2"/>
<evidence type="ECO:0000256" key="1">
    <source>
        <dbReference type="ARBA" id="ARBA00011082"/>
    </source>
</evidence>
<dbReference type="Proteomes" id="UP000002315">
    <property type="component" value="Chromosome"/>
</dbReference>
<feature type="coiled-coil region" evidence="9">
    <location>
        <begin position="91"/>
        <end position="118"/>
    </location>
</feature>
<dbReference type="Pfam" id="PF01280">
    <property type="entry name" value="Ribosomal_L19e"/>
    <property type="match status" value="1"/>
</dbReference>
<dbReference type="InterPro" id="IPR015972">
    <property type="entry name" value="Ribosomal_eL19_dom1"/>
</dbReference>
<dbReference type="FunFam" id="1.10.1650.10:FF:000001">
    <property type="entry name" value="Ribosomal protein L19"/>
    <property type="match status" value="1"/>
</dbReference>
<evidence type="ECO:0000313" key="13">
    <source>
        <dbReference type="Proteomes" id="UP000002315"/>
    </source>
</evidence>
<keyword evidence="13" id="KW-1185">Reference proteome</keyword>
<evidence type="ECO:0000256" key="7">
    <source>
        <dbReference type="HAMAP-Rule" id="MF_01475"/>
    </source>
</evidence>
<dbReference type="HAMAP" id="MF_01475">
    <property type="entry name" value="Ribosomal_eL19"/>
    <property type="match status" value="1"/>
</dbReference>
<dbReference type="Gene3D" id="1.10.1200.240">
    <property type="match status" value="1"/>
</dbReference>
<evidence type="ECO:0000256" key="4">
    <source>
        <dbReference type="ARBA" id="ARBA00022884"/>
    </source>
</evidence>
<dbReference type="InterPro" id="IPR033936">
    <property type="entry name" value="Ribosomal_eL19_arc"/>
</dbReference>